<dbReference type="STRING" id="407821.A0A087TSH7"/>
<gene>
    <name evidence="1" type="ORF">X975_13664</name>
</gene>
<sequence length="282" mass="31210">MREEKLKELKLGVKKQQSMFSKVLQESEAAVHASYVLSELIAKHSKPFTDGDFIKECLMKAGEIVCPGNVKAFQSISLSRNTVAERVTDLAANSSDQIKAKSSSFESFSIACDESTDISGKAQLAVFLRSCDKNFNIFEELLELIPMPVTTAGEDIFTCVFGRLQKYNLPLAKLNSVATDGAPSMTGKNKGFVALLRKKLSEIQGSNIHHMHCIIHQEVLCTKISVKSESSTPSRLTLKKAHACVLLRQRDVTWDVEFNPTAKGKNPAPLIHTIRVFCEMCQ</sequence>
<name>A0A087TSH7_STEMI</name>
<accession>A0A087TSH7</accession>
<reference evidence="1 2" key="1">
    <citation type="submission" date="2013-11" db="EMBL/GenBank/DDBJ databases">
        <title>Genome sequencing of Stegodyphus mimosarum.</title>
        <authorList>
            <person name="Bechsgaard J."/>
        </authorList>
    </citation>
    <scope>NUCLEOTIDE SEQUENCE [LARGE SCALE GENOMIC DNA]</scope>
</reference>
<keyword evidence="2" id="KW-1185">Reference proteome</keyword>
<proteinExistence type="predicted"/>
<dbReference type="EMBL" id="KK116539">
    <property type="protein sequence ID" value="KFM68066.1"/>
    <property type="molecule type" value="Genomic_DNA"/>
</dbReference>
<dbReference type="PANTHER" id="PTHR45913">
    <property type="entry name" value="EPM2A-INTERACTING PROTEIN 1"/>
    <property type="match status" value="1"/>
</dbReference>
<dbReference type="OrthoDB" id="6417506at2759"/>
<evidence type="ECO:0000313" key="2">
    <source>
        <dbReference type="Proteomes" id="UP000054359"/>
    </source>
</evidence>
<feature type="non-terminal residue" evidence="1">
    <location>
        <position position="282"/>
    </location>
</feature>
<dbReference type="PANTHER" id="PTHR45913:SF5">
    <property type="entry name" value="GENERAL TRANSCRIPTION FACTOR II-I REPEAT DOMAIN-CONTAINING PROTEIN 2A-LIKE PROTEIN"/>
    <property type="match status" value="1"/>
</dbReference>
<evidence type="ECO:0000313" key="1">
    <source>
        <dbReference type="EMBL" id="KFM68066.1"/>
    </source>
</evidence>
<protein>
    <submittedName>
        <fullName evidence="1">General transcription factor II-I repeat domain-containing protein 2</fullName>
    </submittedName>
</protein>
<organism evidence="1 2">
    <name type="scientific">Stegodyphus mimosarum</name>
    <name type="common">African social velvet spider</name>
    <dbReference type="NCBI Taxonomy" id="407821"/>
    <lineage>
        <taxon>Eukaryota</taxon>
        <taxon>Metazoa</taxon>
        <taxon>Ecdysozoa</taxon>
        <taxon>Arthropoda</taxon>
        <taxon>Chelicerata</taxon>
        <taxon>Arachnida</taxon>
        <taxon>Araneae</taxon>
        <taxon>Araneomorphae</taxon>
        <taxon>Entelegynae</taxon>
        <taxon>Eresoidea</taxon>
        <taxon>Eresidae</taxon>
        <taxon>Stegodyphus</taxon>
    </lineage>
</organism>
<dbReference type="Proteomes" id="UP000054359">
    <property type="component" value="Unassembled WGS sequence"/>
</dbReference>
<dbReference type="AlphaFoldDB" id="A0A087TSH7"/>